<keyword evidence="5" id="KW-1185">Reference proteome</keyword>
<accession>A0ABY6MV86</accession>
<dbReference type="PANTHER" id="PTHR45138:SF9">
    <property type="entry name" value="DIGUANYLATE CYCLASE DGCM-RELATED"/>
    <property type="match status" value="1"/>
</dbReference>
<evidence type="ECO:0000256" key="1">
    <source>
        <dbReference type="ARBA" id="ARBA00012528"/>
    </source>
</evidence>
<sequence length="245" mass="26966">MDSLTASPPALRRLKLDQALALLKQAGYPLPATRELGLETLQAIIDGLCDLSLRDALTGLANRRHFRAALERELDRVARTGESALLLVLDIDHFKRVNDTLGHEAGDRVITTVAQRLTDCVRPMDVVARYGGEEFAILLPNCQPTFGPLVAERVRRSVESEPVQLAHGQEVRVTVSVGGAYAPQWVRSSASLWMERADLQLYCAKTEGRNRVCLEPTPVSSVSSEEKSMLFGVSSFAELRELGDE</sequence>
<evidence type="ECO:0000313" key="5">
    <source>
        <dbReference type="Proteomes" id="UP001163266"/>
    </source>
</evidence>
<dbReference type="SUPFAM" id="SSF55073">
    <property type="entry name" value="Nucleotide cyclase"/>
    <property type="match status" value="1"/>
</dbReference>
<dbReference type="CDD" id="cd01949">
    <property type="entry name" value="GGDEF"/>
    <property type="match status" value="1"/>
</dbReference>
<dbReference type="InterPro" id="IPR050469">
    <property type="entry name" value="Diguanylate_Cyclase"/>
</dbReference>
<dbReference type="InterPro" id="IPR029787">
    <property type="entry name" value="Nucleotide_cyclase"/>
</dbReference>
<dbReference type="InterPro" id="IPR000160">
    <property type="entry name" value="GGDEF_dom"/>
</dbReference>
<dbReference type="InterPro" id="IPR043128">
    <property type="entry name" value="Rev_trsase/Diguanyl_cyclase"/>
</dbReference>
<dbReference type="Pfam" id="PF00990">
    <property type="entry name" value="GGDEF"/>
    <property type="match status" value="1"/>
</dbReference>
<dbReference type="PROSITE" id="PS50887">
    <property type="entry name" value="GGDEF"/>
    <property type="match status" value="1"/>
</dbReference>
<dbReference type="SMART" id="SM00267">
    <property type="entry name" value="GGDEF"/>
    <property type="match status" value="1"/>
</dbReference>
<dbReference type="RefSeq" id="WP_264893673.1">
    <property type="nucleotide sequence ID" value="NZ_CP110257.1"/>
</dbReference>
<evidence type="ECO:0000256" key="2">
    <source>
        <dbReference type="ARBA" id="ARBA00034247"/>
    </source>
</evidence>
<comment type="catalytic activity">
    <reaction evidence="2">
        <text>2 GTP = 3',3'-c-di-GMP + 2 diphosphate</text>
        <dbReference type="Rhea" id="RHEA:24898"/>
        <dbReference type="ChEBI" id="CHEBI:33019"/>
        <dbReference type="ChEBI" id="CHEBI:37565"/>
        <dbReference type="ChEBI" id="CHEBI:58805"/>
        <dbReference type="EC" id="2.7.7.65"/>
    </reaction>
</comment>
<dbReference type="EC" id="2.7.7.65" evidence="1"/>
<dbReference type="PANTHER" id="PTHR45138">
    <property type="entry name" value="REGULATORY COMPONENTS OF SENSORY TRANSDUCTION SYSTEM"/>
    <property type="match status" value="1"/>
</dbReference>
<dbReference type="EMBL" id="CP110257">
    <property type="protein sequence ID" value="UZD55920.1"/>
    <property type="molecule type" value="Genomic_DNA"/>
</dbReference>
<dbReference type="Gene3D" id="3.30.70.270">
    <property type="match status" value="1"/>
</dbReference>
<proteinExistence type="predicted"/>
<dbReference type="NCBIfam" id="TIGR00254">
    <property type="entry name" value="GGDEF"/>
    <property type="match status" value="1"/>
</dbReference>
<reference evidence="4" key="1">
    <citation type="submission" date="2022-10" db="EMBL/GenBank/DDBJ databases">
        <title>Complete genome sequence of Schlegelella aquatica LMG 23380.</title>
        <authorList>
            <person name="Musilova J."/>
            <person name="Kourilova X."/>
            <person name="Bezdicek M."/>
            <person name="Hermankova K."/>
            <person name="Obruca S."/>
            <person name="Sedlar K."/>
        </authorList>
    </citation>
    <scope>NUCLEOTIDE SEQUENCE</scope>
    <source>
        <strain evidence="4">LMG 23380</strain>
    </source>
</reference>
<feature type="domain" description="GGDEF" evidence="3">
    <location>
        <begin position="82"/>
        <end position="217"/>
    </location>
</feature>
<name>A0ABY6MV86_9BURK</name>
<evidence type="ECO:0000313" key="4">
    <source>
        <dbReference type="EMBL" id="UZD55920.1"/>
    </source>
</evidence>
<organism evidence="4 5">
    <name type="scientific">Caldimonas aquatica</name>
    <dbReference type="NCBI Taxonomy" id="376175"/>
    <lineage>
        <taxon>Bacteria</taxon>
        <taxon>Pseudomonadati</taxon>
        <taxon>Pseudomonadota</taxon>
        <taxon>Betaproteobacteria</taxon>
        <taxon>Burkholderiales</taxon>
        <taxon>Sphaerotilaceae</taxon>
        <taxon>Caldimonas</taxon>
    </lineage>
</organism>
<evidence type="ECO:0000259" key="3">
    <source>
        <dbReference type="PROSITE" id="PS50887"/>
    </source>
</evidence>
<dbReference type="Proteomes" id="UP001163266">
    <property type="component" value="Chromosome"/>
</dbReference>
<protein>
    <recommendedName>
        <fullName evidence="1">diguanylate cyclase</fullName>
        <ecNumber evidence="1">2.7.7.65</ecNumber>
    </recommendedName>
</protein>
<gene>
    <name evidence="4" type="ORF">OMP39_04895</name>
</gene>